<dbReference type="AlphaFoldDB" id="A0A2U3KM12"/>
<protein>
    <submittedName>
        <fullName evidence="5">Putative Fucose-1-phosphate guanylyltransferase</fullName>
        <ecNumber evidence="5">2.7.7.30</ecNumber>
    </submittedName>
</protein>
<dbReference type="GO" id="GO:0000166">
    <property type="term" value="F:nucleotide binding"/>
    <property type="evidence" value="ECO:0007669"/>
    <property type="project" value="UniProtKB-KW"/>
</dbReference>
<reference evidence="6" key="1">
    <citation type="submission" date="2018-02" db="EMBL/GenBank/DDBJ databases">
        <authorList>
            <person name="Hausmann B."/>
        </authorList>
    </citation>
    <scope>NUCLEOTIDE SEQUENCE [LARGE SCALE GENOMIC DNA]</scope>
    <source>
        <strain evidence="6">Peat soil MAG SbA1</strain>
    </source>
</reference>
<dbReference type="PANTHER" id="PTHR32463">
    <property type="entry name" value="L-FUCOSE KINASE"/>
    <property type="match status" value="1"/>
</dbReference>
<dbReference type="GO" id="GO:0042352">
    <property type="term" value="P:GDP-L-fucose salvage"/>
    <property type="evidence" value="ECO:0007669"/>
    <property type="project" value="TreeGrafter"/>
</dbReference>
<dbReference type="GO" id="GO:0050201">
    <property type="term" value="F:fucokinase activity"/>
    <property type="evidence" value="ECO:0007669"/>
    <property type="project" value="TreeGrafter"/>
</dbReference>
<dbReference type="OrthoDB" id="9812992at2"/>
<dbReference type="Pfam" id="PF07959">
    <property type="entry name" value="Fucose_pyrophosphorylase"/>
    <property type="match status" value="1"/>
</dbReference>
<keyword evidence="5" id="KW-0548">Nucleotidyltransferase</keyword>
<name>A0A2U3KM12_9BACT</name>
<feature type="domain" description="GDP-fucose pyrophosphorylase" evidence="4">
    <location>
        <begin position="89"/>
        <end position="488"/>
    </location>
</feature>
<dbReference type="InterPro" id="IPR052203">
    <property type="entry name" value="GHMP_Kinase-Related"/>
</dbReference>
<organism evidence="5 6">
    <name type="scientific">Candidatus Sulfotelmatobacter kueseliae</name>
    <dbReference type="NCBI Taxonomy" id="2042962"/>
    <lineage>
        <taxon>Bacteria</taxon>
        <taxon>Pseudomonadati</taxon>
        <taxon>Acidobacteriota</taxon>
        <taxon>Terriglobia</taxon>
        <taxon>Terriglobales</taxon>
        <taxon>Candidatus Korobacteraceae</taxon>
        <taxon>Candidatus Sulfotelmatobacter</taxon>
    </lineage>
</organism>
<dbReference type="GO" id="GO:0047341">
    <property type="term" value="F:fucose-1-phosphate guanylyltransferase activity"/>
    <property type="evidence" value="ECO:0007669"/>
    <property type="project" value="UniProtKB-EC"/>
</dbReference>
<keyword evidence="2" id="KW-0547">Nucleotide-binding</keyword>
<proteinExistence type="predicted"/>
<gene>
    <name evidence="5" type="ORF">SBA1_320032</name>
</gene>
<evidence type="ECO:0000256" key="1">
    <source>
        <dbReference type="ARBA" id="ARBA00022679"/>
    </source>
</evidence>
<dbReference type="EC" id="2.7.7.30" evidence="5"/>
<evidence type="ECO:0000313" key="6">
    <source>
        <dbReference type="Proteomes" id="UP000238701"/>
    </source>
</evidence>
<dbReference type="EMBL" id="OMOD01000125">
    <property type="protein sequence ID" value="SPF40702.1"/>
    <property type="molecule type" value="Genomic_DNA"/>
</dbReference>
<evidence type="ECO:0000313" key="5">
    <source>
        <dbReference type="EMBL" id="SPF40702.1"/>
    </source>
</evidence>
<dbReference type="InterPro" id="IPR012887">
    <property type="entry name" value="GDP_fucose_pyrophosphorylase"/>
</dbReference>
<keyword evidence="3" id="KW-0418">Kinase</keyword>
<sequence length="564" mass="60340">MSGSSAKMTQSWDYLILTAANARQAAAYEDQIRLRHEAGELSQVRHFLVVADIDDKRIGSAGSTLHCLAEVLQREAPQGGIGDFEEASSVLRRLRILMVHAGGDSRRLPAYSHGGKIFVPVPASSTSPIPVTLFDLLIPALLALPKGPQGGGQIVVASGDALLQFEVSDLDLAAPGMTLLGSFTSPEEAARHGVFCAGSGGLLRLYLQKPSVDAQINNGAVNQAGQSILDLGVMSMDAGTAIRLMRAFFELTPAAGGPTLRWRAGMQDVLMTHGLDLYREICCALGAEATFTSYSEGVRASGSKLDAAILKELFEALSGVHVHLQVLSDCDFLHFGTTRQLITSGIALRAGHQSAPPDTSVLVLSSQVIGQGSVSGDHAWVEGCCISAALVLAGDNVAVGLDVLEPLTLSPGACLDVSAGSDRKGKSIWLVRCCGVDDNYKQTAAAGGTFCGKPLLEWMRVVGVSASDLWTPELPERDHTLWNARVCPAEAEHLAYRRWLWMFDVERATPEQKRSFLAADRYSSSQIALLLSQSAFHKRRSMLWSTASSTVQAETRQRQECGTI</sequence>
<evidence type="ECO:0000256" key="2">
    <source>
        <dbReference type="ARBA" id="ARBA00022741"/>
    </source>
</evidence>
<evidence type="ECO:0000259" key="4">
    <source>
        <dbReference type="Pfam" id="PF07959"/>
    </source>
</evidence>
<evidence type="ECO:0000256" key="3">
    <source>
        <dbReference type="ARBA" id="ARBA00022777"/>
    </source>
</evidence>
<accession>A0A2U3KM12</accession>
<dbReference type="Proteomes" id="UP000238701">
    <property type="component" value="Unassembled WGS sequence"/>
</dbReference>
<dbReference type="PANTHER" id="PTHR32463:SF0">
    <property type="entry name" value="L-FUCOSE KINASE"/>
    <property type="match status" value="1"/>
</dbReference>
<keyword evidence="1 5" id="KW-0808">Transferase</keyword>